<dbReference type="Proteomes" id="UP000078419">
    <property type="component" value="Unassembled WGS sequence"/>
</dbReference>
<comment type="caution">
    <text evidence="1">The sequence shown here is derived from an EMBL/GenBank/DDBJ whole genome shotgun (WGS) entry which is preliminary data.</text>
</comment>
<proteinExistence type="predicted"/>
<protein>
    <submittedName>
        <fullName evidence="1">Uncharacterized protein</fullName>
    </submittedName>
</protein>
<evidence type="ECO:0000313" key="1">
    <source>
        <dbReference type="EMBL" id="SBO13743.1"/>
    </source>
</evidence>
<organism evidence="1 2">
    <name type="scientific">Anaplasma phagocytophilum</name>
    <name type="common">Ehrlichia phagocytophila</name>
    <dbReference type="NCBI Taxonomy" id="948"/>
    <lineage>
        <taxon>Bacteria</taxon>
        <taxon>Pseudomonadati</taxon>
        <taxon>Pseudomonadota</taxon>
        <taxon>Alphaproteobacteria</taxon>
        <taxon>Rickettsiales</taxon>
        <taxon>Anaplasmataceae</taxon>
        <taxon>Anaplasma</taxon>
        <taxon>phagocytophilum group</taxon>
    </lineage>
</organism>
<dbReference type="EMBL" id="FLLR01000002">
    <property type="protein sequence ID" value="SBO13743.1"/>
    <property type="molecule type" value="Genomic_DNA"/>
</dbReference>
<reference evidence="2" key="1">
    <citation type="submission" date="2016-03" db="EMBL/GenBank/DDBJ databases">
        <authorList>
            <person name="Loux Valentin"/>
        </authorList>
    </citation>
    <scope>NUCLEOTIDE SEQUENCE [LARGE SCALE GENOMIC DNA]</scope>
    <source>
        <strain evidence="2">C1</strain>
    </source>
</reference>
<gene>
    <name evidence="1" type="ORF">ANAPC1_00077</name>
</gene>
<dbReference type="AlphaFoldDB" id="A0AA45US67"/>
<accession>A0AA45US67</accession>
<name>A0AA45US67_ANAPH</name>
<sequence>MLHIFIRIYATVRLRGDCVLNLFVRVYAFIGIIKGTSYQSSVLGIMPLCLDLIYFSKIQ</sequence>
<evidence type="ECO:0000313" key="2">
    <source>
        <dbReference type="Proteomes" id="UP000078419"/>
    </source>
</evidence>